<name>A0A1B1Z4F2_9BACL</name>
<dbReference type="PANTHER" id="PTHR39185:SF1">
    <property type="entry name" value="SWARMING MOTILITY PROTEIN SWRD"/>
    <property type="match status" value="1"/>
</dbReference>
<reference evidence="1 2" key="1">
    <citation type="submission" date="2016-08" db="EMBL/GenBank/DDBJ databases">
        <title>Complete genome sequence of Fictibacillus arsenicus G25-54, a strain with toxicity to nematodes and a potential arsenic-resistance activity.</title>
        <authorList>
            <person name="Zheng Z."/>
        </authorList>
    </citation>
    <scope>NUCLEOTIDE SEQUENCE [LARGE SCALE GENOMIC DNA]</scope>
    <source>
        <strain evidence="1 2">G25-54</strain>
    </source>
</reference>
<dbReference type="Proteomes" id="UP000077412">
    <property type="component" value="Chromosome"/>
</dbReference>
<dbReference type="AlphaFoldDB" id="A0A1B1Z4F2"/>
<dbReference type="Pfam" id="PF06289">
    <property type="entry name" value="FlbD"/>
    <property type="match status" value="1"/>
</dbReference>
<dbReference type="RefSeq" id="WP_066289434.1">
    <property type="nucleotide sequence ID" value="NZ_CP016761.1"/>
</dbReference>
<dbReference type="PANTHER" id="PTHR39185">
    <property type="entry name" value="SWARMING MOTILITY PROTEIN SWRD"/>
    <property type="match status" value="1"/>
</dbReference>
<evidence type="ECO:0000313" key="1">
    <source>
        <dbReference type="EMBL" id="ANX12291.1"/>
    </source>
</evidence>
<sequence length="71" mass="7838">MISLTQLNGNTFTLNAIYIEQVQSFPDTTITLTTGKKFVVKESEEIVAQKVASFYRGITLLPLNSNKGEGQ</sequence>
<evidence type="ECO:0008006" key="3">
    <source>
        <dbReference type="Google" id="ProtNLM"/>
    </source>
</evidence>
<gene>
    <name evidence="1" type="ORF">ABE41_009740</name>
</gene>
<dbReference type="KEGG" id="far:ABE41_009740"/>
<evidence type="ECO:0000313" key="2">
    <source>
        <dbReference type="Proteomes" id="UP000077412"/>
    </source>
</evidence>
<organism evidence="1 2">
    <name type="scientific">Fictibacillus arsenicus</name>
    <dbReference type="NCBI Taxonomy" id="255247"/>
    <lineage>
        <taxon>Bacteria</taxon>
        <taxon>Bacillati</taxon>
        <taxon>Bacillota</taxon>
        <taxon>Bacilli</taxon>
        <taxon>Bacillales</taxon>
        <taxon>Fictibacillaceae</taxon>
        <taxon>Fictibacillus</taxon>
    </lineage>
</organism>
<dbReference type="InterPro" id="IPR009384">
    <property type="entry name" value="SwrD-like"/>
</dbReference>
<dbReference type="EMBL" id="CP016761">
    <property type="protein sequence ID" value="ANX12291.1"/>
    <property type="molecule type" value="Genomic_DNA"/>
</dbReference>
<dbReference type="STRING" id="255247.ABE41_009740"/>
<protein>
    <recommendedName>
        <fullName evidence="3">Flagellar protein FlbD</fullName>
    </recommendedName>
</protein>
<keyword evidence="2" id="KW-1185">Reference proteome</keyword>
<dbReference type="OrthoDB" id="9799862at2"/>
<accession>A0A1B1Z4F2</accession>
<proteinExistence type="predicted"/>